<name>A0ABQ3RB46_STRRR</name>
<evidence type="ECO:0000313" key="1">
    <source>
        <dbReference type="EMBL" id="GHI53066.1"/>
    </source>
</evidence>
<evidence type="ECO:0000313" key="2">
    <source>
        <dbReference type="Proteomes" id="UP000646738"/>
    </source>
</evidence>
<dbReference type="RefSeq" id="WP_351325815.1">
    <property type="nucleotide sequence ID" value="NZ_JBEPEE010000003.1"/>
</dbReference>
<organism evidence="1 2">
    <name type="scientific">Streptomyces rubradiris</name>
    <name type="common">Streptomyces achromogenes subsp. rubradiris</name>
    <dbReference type="NCBI Taxonomy" id="285531"/>
    <lineage>
        <taxon>Bacteria</taxon>
        <taxon>Bacillati</taxon>
        <taxon>Actinomycetota</taxon>
        <taxon>Actinomycetes</taxon>
        <taxon>Kitasatosporales</taxon>
        <taxon>Streptomycetaceae</taxon>
        <taxon>Streptomyces</taxon>
    </lineage>
</organism>
<reference evidence="2" key="1">
    <citation type="submission" date="2023-07" db="EMBL/GenBank/DDBJ databases">
        <title>Whole genome shotgun sequence of Streptomyces achromogenes subsp. rubradiris NBRC 14000.</title>
        <authorList>
            <person name="Komaki H."/>
            <person name="Tamura T."/>
        </authorList>
    </citation>
    <scope>NUCLEOTIDE SEQUENCE [LARGE SCALE GENOMIC DNA]</scope>
    <source>
        <strain evidence="2">NBRC 14000</strain>
    </source>
</reference>
<sequence length="73" mass="8104">MSAKAVDDQLIDELVGRAPGRGLRLRSRAPRTIVQTCVVRLLRNSFRYAARQDGKKTALSAFTFDGRLSAARQ</sequence>
<protein>
    <submittedName>
        <fullName evidence="1">Uncharacterized protein</fullName>
    </submittedName>
</protein>
<comment type="caution">
    <text evidence="1">The sequence shown here is derived from an EMBL/GenBank/DDBJ whole genome shotgun (WGS) entry which is preliminary data.</text>
</comment>
<dbReference type="Proteomes" id="UP000646738">
    <property type="component" value="Unassembled WGS sequence"/>
</dbReference>
<accession>A0ABQ3RB46</accession>
<dbReference type="EMBL" id="BNEA01000015">
    <property type="protein sequence ID" value="GHI53066.1"/>
    <property type="molecule type" value="Genomic_DNA"/>
</dbReference>
<keyword evidence="2" id="KW-1185">Reference proteome</keyword>
<gene>
    <name evidence="1" type="ORF">Srubr_29120</name>
</gene>
<proteinExistence type="predicted"/>